<reference evidence="1" key="1">
    <citation type="submission" date="2013-07" db="EMBL/GenBank/DDBJ databases">
        <title>The Genome Sequence of Cryptococcus bestiolae CBS10118.</title>
        <authorList>
            <consortium name="The Broad Institute Genome Sequencing Platform"/>
            <person name="Cuomo C."/>
            <person name="Litvintseva A."/>
            <person name="Chen Y."/>
            <person name="Heitman J."/>
            <person name="Sun S."/>
            <person name="Springer D."/>
            <person name="Dromer F."/>
            <person name="Young S.K."/>
            <person name="Zeng Q."/>
            <person name="Gargeya S."/>
            <person name="Fitzgerald M."/>
            <person name="Abouelleil A."/>
            <person name="Alvarado L."/>
            <person name="Berlin A.M."/>
            <person name="Chapman S.B."/>
            <person name="Dewar J."/>
            <person name="Goldberg J."/>
            <person name="Griggs A."/>
            <person name="Gujja S."/>
            <person name="Hansen M."/>
            <person name="Howarth C."/>
            <person name="Imamovic A."/>
            <person name="Larimer J."/>
            <person name="McCowan C."/>
            <person name="Murphy C."/>
            <person name="Pearson M."/>
            <person name="Priest M."/>
            <person name="Roberts A."/>
            <person name="Saif S."/>
            <person name="Shea T."/>
            <person name="Sykes S."/>
            <person name="Wortman J."/>
            <person name="Nusbaum C."/>
            <person name="Birren B."/>
        </authorList>
    </citation>
    <scope>NUCLEOTIDE SEQUENCE [LARGE SCALE GENOMIC DNA]</scope>
    <source>
        <strain evidence="1">CBS 10118</strain>
    </source>
</reference>
<gene>
    <name evidence="1" type="ORF">I302_05299</name>
</gene>
<name>A0A1B9G367_9TREE</name>
<dbReference type="VEuPathDB" id="FungiDB:I302_05299"/>
<dbReference type="EMBL" id="KI894021">
    <property type="protein sequence ID" value="OCF25479.1"/>
    <property type="molecule type" value="Genomic_DNA"/>
</dbReference>
<proteinExistence type="predicted"/>
<sequence length="181" mass="19872">MSTITYYTRTVPNTGSATPSATGIWDQTVLKSNTLLPFPTDQQTADDIQSKVLSAIWVSSKGRSRIQNRVCVDAYPDETVSKGELSIEKDVTTQTVKSLMDSGPLWVAAEGRMITNEVESLHEVNRVVLSQVKPAKLSVGFQSMSQKDMEKLTGIVFTTDLHQKSVGEAVAPHVTKSNSRW</sequence>
<evidence type="ECO:0000313" key="1">
    <source>
        <dbReference type="EMBL" id="OCF25479.1"/>
    </source>
</evidence>
<accession>A0A1B9G367</accession>
<dbReference type="AlphaFoldDB" id="A0A1B9G367"/>
<organism evidence="1">
    <name type="scientific">Kwoniella bestiolae CBS 10118</name>
    <dbReference type="NCBI Taxonomy" id="1296100"/>
    <lineage>
        <taxon>Eukaryota</taxon>
        <taxon>Fungi</taxon>
        <taxon>Dikarya</taxon>
        <taxon>Basidiomycota</taxon>
        <taxon>Agaricomycotina</taxon>
        <taxon>Tremellomycetes</taxon>
        <taxon>Tremellales</taxon>
        <taxon>Cryptococcaceae</taxon>
        <taxon>Kwoniella</taxon>
    </lineage>
</organism>
<reference evidence="1" key="2">
    <citation type="submission" date="2014-01" db="EMBL/GenBank/DDBJ databases">
        <title>Evolution of pathogenesis and genome organization in the Tremellales.</title>
        <authorList>
            <person name="Cuomo C."/>
            <person name="Litvintseva A."/>
            <person name="Heitman J."/>
            <person name="Chen Y."/>
            <person name="Sun S."/>
            <person name="Springer D."/>
            <person name="Dromer F."/>
            <person name="Young S."/>
            <person name="Zeng Q."/>
            <person name="Chapman S."/>
            <person name="Gujja S."/>
            <person name="Saif S."/>
            <person name="Birren B."/>
        </authorList>
    </citation>
    <scope>NUCLEOTIDE SEQUENCE</scope>
    <source>
        <strain evidence="1">CBS 10118</strain>
    </source>
</reference>
<protein>
    <submittedName>
        <fullName evidence="1">Uncharacterized protein</fullName>
    </submittedName>
</protein>